<dbReference type="Pfam" id="PF05437">
    <property type="entry name" value="AzlD"/>
    <property type="match status" value="1"/>
</dbReference>
<feature type="transmembrane region" description="Helical" evidence="1">
    <location>
        <begin position="79"/>
        <end position="97"/>
    </location>
</feature>
<dbReference type="AlphaFoldDB" id="A0A126QPZ9"/>
<keyword evidence="1" id="KW-0472">Membrane</keyword>
<proteinExistence type="predicted"/>
<evidence type="ECO:0000313" key="5">
    <source>
        <dbReference type="Proteomes" id="UP000295506"/>
    </source>
</evidence>
<reference evidence="2 4" key="1">
    <citation type="journal article" date="2016" name="Front. Microbiol.">
        <title>Genome Sequence of the Piezophilic, Mesophilic Sulfate-Reducing Bacterium Desulfovibrio indicus J2T.</title>
        <authorList>
            <person name="Cao J."/>
            <person name="Maignien L."/>
            <person name="Shao Z."/>
            <person name="Alain K."/>
            <person name="Jebbar M."/>
        </authorList>
    </citation>
    <scope>NUCLEOTIDE SEQUENCE [LARGE SCALE GENOMIC DNA]</scope>
    <source>
        <strain evidence="2 4">J2</strain>
    </source>
</reference>
<sequence>MQTDSLIAILGMAAVTYLTRISGPWLVRLVQGNRRVEACLSRLPGSILCSLLAPLVFASGSAEIAASAVTLFVSVKVRQMPVALVAGVASLVLFRHFL</sequence>
<keyword evidence="1" id="KW-0812">Transmembrane</keyword>
<evidence type="ECO:0000313" key="4">
    <source>
        <dbReference type="Proteomes" id="UP000055611"/>
    </source>
</evidence>
<dbReference type="EMBL" id="SOBK01000006">
    <property type="protein sequence ID" value="TDT88339.1"/>
    <property type="molecule type" value="Genomic_DNA"/>
</dbReference>
<protein>
    <submittedName>
        <fullName evidence="3">Membrane protein</fullName>
    </submittedName>
</protein>
<keyword evidence="4" id="KW-1185">Reference proteome</keyword>
<dbReference type="InterPro" id="IPR008407">
    <property type="entry name" value="Brnchd-chn_aa_trnsp_AzlD"/>
</dbReference>
<feature type="transmembrane region" description="Helical" evidence="1">
    <location>
        <begin position="6"/>
        <end position="27"/>
    </location>
</feature>
<keyword evidence="1" id="KW-1133">Transmembrane helix</keyword>
<feature type="transmembrane region" description="Helical" evidence="1">
    <location>
        <begin position="48"/>
        <end position="73"/>
    </location>
</feature>
<dbReference type="Proteomes" id="UP000295506">
    <property type="component" value="Unassembled WGS sequence"/>
</dbReference>
<accession>A0A126QPZ9</accession>
<dbReference type="RefSeq" id="WP_066804194.1">
    <property type="nucleotide sequence ID" value="NZ_CP014206.1"/>
</dbReference>
<dbReference type="KEGG" id="dej:AWY79_12070"/>
<dbReference type="OrthoDB" id="5472292at2"/>
<name>A0A126QPZ9_9BACT</name>
<evidence type="ECO:0000256" key="1">
    <source>
        <dbReference type="SAM" id="Phobius"/>
    </source>
</evidence>
<gene>
    <name evidence="2" type="ORF">AWY79_12070</name>
    <name evidence="3" type="ORF">EDC59_106152</name>
</gene>
<evidence type="ECO:0000313" key="3">
    <source>
        <dbReference type="EMBL" id="TDT88339.1"/>
    </source>
</evidence>
<dbReference type="Proteomes" id="UP000055611">
    <property type="component" value="Chromosome"/>
</dbReference>
<evidence type="ECO:0000313" key="2">
    <source>
        <dbReference type="EMBL" id="AMK11798.1"/>
    </source>
</evidence>
<reference evidence="3 5" key="2">
    <citation type="submission" date="2019-03" db="EMBL/GenBank/DDBJ databases">
        <title>Genomic Encyclopedia of Type Strains, Phase IV (KMG-IV): sequencing the most valuable type-strain genomes for metagenomic binning, comparative biology and taxonomic classification.</title>
        <authorList>
            <person name="Goeker M."/>
        </authorList>
    </citation>
    <scope>NUCLEOTIDE SEQUENCE [LARGE SCALE GENOMIC DNA]</scope>
    <source>
        <strain evidence="3 5">DSM 101483</strain>
    </source>
</reference>
<dbReference type="EMBL" id="CP014206">
    <property type="protein sequence ID" value="AMK11798.1"/>
    <property type="molecule type" value="Genomic_DNA"/>
</dbReference>
<organism evidence="3 5">
    <name type="scientific">Pseudodesulfovibrio indicus</name>
    <dbReference type="NCBI Taxonomy" id="1716143"/>
    <lineage>
        <taxon>Bacteria</taxon>
        <taxon>Pseudomonadati</taxon>
        <taxon>Thermodesulfobacteriota</taxon>
        <taxon>Desulfovibrionia</taxon>
        <taxon>Desulfovibrionales</taxon>
        <taxon>Desulfovibrionaceae</taxon>
    </lineage>
</organism>